<dbReference type="OrthoDB" id="9802674at2"/>
<evidence type="ECO:0000313" key="1">
    <source>
        <dbReference type="EMBL" id="MXO49870.1"/>
    </source>
</evidence>
<protein>
    <submittedName>
        <fullName evidence="1">Pilus assembly protein CpaD</fullName>
    </submittedName>
</protein>
<sequence>MRGRDVTNAINRKLTASIAASLALALGACGSSNMENRTLYSVKQPVVERSNFVLDVNTNADGLPVSEQQRLAEWFESMDLRYGDRVAIEDATGSAAVREDVAVLAGRYGLLLAEGVPVTAGYAQPGQARVVITRSTASVPGCPDWSHTAEGNDGNATNPNYGCAVNSNLAAMVANPEDLIRGQQGSGETVVTTSTKAIKAYREMEPTGKGGLPEVSTTEGD</sequence>
<reference evidence="1 2" key="1">
    <citation type="submission" date="2019-12" db="EMBL/GenBank/DDBJ databases">
        <title>Genomic-based taxomic classification of the family Erythrobacteraceae.</title>
        <authorList>
            <person name="Xu L."/>
        </authorList>
    </citation>
    <scope>NUCLEOTIDE SEQUENCE [LARGE SCALE GENOMIC DNA]</scope>
    <source>
        <strain evidence="1 2">DSM 16225</strain>
    </source>
</reference>
<proteinExistence type="predicted"/>
<dbReference type="InterPro" id="IPR019027">
    <property type="entry name" value="Pilus_biogenesis_CpaD-related"/>
</dbReference>
<comment type="caution">
    <text evidence="1">The sequence shown here is derived from an EMBL/GenBank/DDBJ whole genome shotgun (WGS) entry which is preliminary data.</text>
</comment>
<dbReference type="Pfam" id="PF09476">
    <property type="entry name" value="Pilus_CpaD"/>
    <property type="match status" value="1"/>
</dbReference>
<accession>A0A844XVK0</accession>
<evidence type="ECO:0000313" key="2">
    <source>
        <dbReference type="Proteomes" id="UP000444185"/>
    </source>
</evidence>
<gene>
    <name evidence="1" type="ORF">GRI42_00970</name>
</gene>
<dbReference type="PROSITE" id="PS51257">
    <property type="entry name" value="PROKAR_LIPOPROTEIN"/>
    <property type="match status" value="1"/>
</dbReference>
<dbReference type="Proteomes" id="UP000444185">
    <property type="component" value="Unassembled WGS sequence"/>
</dbReference>
<organism evidence="1 2">
    <name type="scientific">Qipengyuania gaetbuli</name>
    <dbReference type="NCBI Taxonomy" id="266952"/>
    <lineage>
        <taxon>Bacteria</taxon>
        <taxon>Pseudomonadati</taxon>
        <taxon>Pseudomonadota</taxon>
        <taxon>Alphaproteobacteria</taxon>
        <taxon>Sphingomonadales</taxon>
        <taxon>Erythrobacteraceae</taxon>
        <taxon>Qipengyuania</taxon>
    </lineage>
</organism>
<dbReference type="AlphaFoldDB" id="A0A844XVK0"/>
<keyword evidence="2" id="KW-1185">Reference proteome</keyword>
<dbReference type="EMBL" id="WTYF01000003">
    <property type="protein sequence ID" value="MXO49870.1"/>
    <property type="molecule type" value="Genomic_DNA"/>
</dbReference>
<name>A0A844XVK0_9SPHN</name>